<keyword evidence="11 13" id="KW-0472">Membrane</keyword>
<evidence type="ECO:0000256" key="12">
    <source>
        <dbReference type="ARBA" id="ARBA00031636"/>
    </source>
</evidence>
<dbReference type="Proteomes" id="UP000199263">
    <property type="component" value="Unassembled WGS sequence"/>
</dbReference>
<feature type="transmembrane region" description="Helical" evidence="13">
    <location>
        <begin position="165"/>
        <end position="184"/>
    </location>
</feature>
<accession>A0A1I1Q524</accession>
<keyword evidence="15" id="KW-1185">Reference proteome</keyword>
<dbReference type="GO" id="GO:0015297">
    <property type="term" value="F:antiporter activity"/>
    <property type="evidence" value="ECO:0007669"/>
    <property type="project" value="UniProtKB-KW"/>
</dbReference>
<dbReference type="PANTHER" id="PTHR43298:SF2">
    <property type="entry name" value="FMN_FAD EXPORTER YEEO-RELATED"/>
    <property type="match status" value="1"/>
</dbReference>
<dbReference type="InterPro" id="IPR048279">
    <property type="entry name" value="MdtK-like"/>
</dbReference>
<evidence type="ECO:0000256" key="1">
    <source>
        <dbReference type="ARBA" id="ARBA00003408"/>
    </source>
</evidence>
<feature type="transmembrane region" description="Helical" evidence="13">
    <location>
        <begin position="411"/>
        <end position="434"/>
    </location>
</feature>
<comment type="similarity">
    <text evidence="3">Belongs to the multi antimicrobial extrusion (MATE) (TC 2.A.66.1) family.</text>
</comment>
<dbReference type="Pfam" id="PF01554">
    <property type="entry name" value="MatE"/>
    <property type="match status" value="2"/>
</dbReference>
<protein>
    <recommendedName>
        <fullName evidence="4">Probable multidrug resistance protein NorM</fullName>
    </recommendedName>
    <alternativeName>
        <fullName evidence="12">Multidrug-efflux transporter</fullName>
    </alternativeName>
</protein>
<feature type="transmembrane region" description="Helical" evidence="13">
    <location>
        <begin position="190"/>
        <end position="211"/>
    </location>
</feature>
<evidence type="ECO:0000256" key="13">
    <source>
        <dbReference type="SAM" id="Phobius"/>
    </source>
</evidence>
<evidence type="ECO:0000313" key="15">
    <source>
        <dbReference type="Proteomes" id="UP000199263"/>
    </source>
</evidence>
<dbReference type="EMBL" id="FOMG01000023">
    <property type="protein sequence ID" value="SFD17231.1"/>
    <property type="molecule type" value="Genomic_DNA"/>
</dbReference>
<dbReference type="GO" id="GO:0042910">
    <property type="term" value="F:xenobiotic transmembrane transporter activity"/>
    <property type="evidence" value="ECO:0007669"/>
    <property type="project" value="InterPro"/>
</dbReference>
<evidence type="ECO:0000256" key="7">
    <source>
        <dbReference type="ARBA" id="ARBA00022475"/>
    </source>
</evidence>
<evidence type="ECO:0000256" key="5">
    <source>
        <dbReference type="ARBA" id="ARBA00022448"/>
    </source>
</evidence>
<dbReference type="NCBIfam" id="TIGR00797">
    <property type="entry name" value="matE"/>
    <property type="match status" value="1"/>
</dbReference>
<gene>
    <name evidence="14" type="ORF">SAMN05421842_12335</name>
</gene>
<reference evidence="14 15" key="1">
    <citation type="submission" date="2016-10" db="EMBL/GenBank/DDBJ databases">
        <authorList>
            <person name="de Groot N.N."/>
        </authorList>
    </citation>
    <scope>NUCLEOTIDE SEQUENCE [LARGE SCALE GENOMIC DNA]</scope>
    <source>
        <strain evidence="14 15">DSM 12992</strain>
    </source>
</reference>
<evidence type="ECO:0000313" key="14">
    <source>
        <dbReference type="EMBL" id="SFD17231.1"/>
    </source>
</evidence>
<keyword evidence="8 13" id="KW-0812">Transmembrane</keyword>
<sequence>MTKDMTTGSPAKLILYFSIPLLIGNIFQQFYSMVDTIIVGRFIGIQALAAVGSTGSMSFLIIGFIAGLTSGFSIMVAQRFGANDEDGLRHSVATSIILCIVMTVIITVFSVLTARPLLNLMNTPSDIIDGASSYITVIYAGTAATVFYNMISGILRALGDSKTPLYFLIISSILNVILDLVFIINLSMGVAGAAYATVISQAVSGILCLIYTSKKYDILKLQKKDWKFEKRFALKHLNLGIPMALQFSITAVGVMVLQSALNAFGSTIIAAYTAASKVEQLVMQPAITFGVTMATYSGQNLGAGKIERIKEGVKKCSYISLIISIASGVIVVCFGGTFTKLFISGAQPEVIASAQHYLNIVSIFFTILGLLFIYRNTLQGIGEAFVPMMAGVAELVVRVIVAFTLPTFIGYTGICLASPIAWIAATIPLAIKYFKTINKMLPNRETANIAS</sequence>
<evidence type="ECO:0000256" key="9">
    <source>
        <dbReference type="ARBA" id="ARBA00022989"/>
    </source>
</evidence>
<feature type="transmembrane region" description="Helical" evidence="13">
    <location>
        <begin position="134"/>
        <end position="158"/>
    </location>
</feature>
<feature type="transmembrane region" description="Helical" evidence="13">
    <location>
        <begin position="355"/>
        <end position="373"/>
    </location>
</feature>
<evidence type="ECO:0000256" key="10">
    <source>
        <dbReference type="ARBA" id="ARBA00023065"/>
    </source>
</evidence>
<keyword evidence="7" id="KW-1003">Cell membrane</keyword>
<feature type="transmembrane region" description="Helical" evidence="13">
    <location>
        <begin position="12"/>
        <end position="31"/>
    </location>
</feature>
<evidence type="ECO:0000256" key="6">
    <source>
        <dbReference type="ARBA" id="ARBA00022449"/>
    </source>
</evidence>
<keyword evidence="5" id="KW-0813">Transport</keyword>
<name>A0A1I1Q524_9CLOT</name>
<dbReference type="OrthoDB" id="9776324at2"/>
<dbReference type="CDD" id="cd13138">
    <property type="entry name" value="MATE_yoeA_like"/>
    <property type="match status" value="1"/>
</dbReference>
<evidence type="ECO:0000256" key="4">
    <source>
        <dbReference type="ARBA" id="ARBA00020268"/>
    </source>
</evidence>
<feature type="transmembrane region" description="Helical" evidence="13">
    <location>
        <begin position="232"/>
        <end position="249"/>
    </location>
</feature>
<evidence type="ECO:0000256" key="3">
    <source>
        <dbReference type="ARBA" id="ARBA00010199"/>
    </source>
</evidence>
<dbReference type="PIRSF" id="PIRSF006603">
    <property type="entry name" value="DinF"/>
    <property type="match status" value="1"/>
</dbReference>
<feature type="transmembrane region" description="Helical" evidence="13">
    <location>
        <begin position="385"/>
        <end position="405"/>
    </location>
</feature>
<comment type="subcellular location">
    <subcellularLocation>
        <location evidence="2">Cell membrane</location>
        <topology evidence="2">Multi-pass membrane protein</topology>
    </subcellularLocation>
</comment>
<dbReference type="STRING" id="119641.SAMN05421842_12335"/>
<dbReference type="AlphaFoldDB" id="A0A1I1Q524"/>
<comment type="function">
    <text evidence="1">Multidrug efflux pump.</text>
</comment>
<evidence type="ECO:0000256" key="2">
    <source>
        <dbReference type="ARBA" id="ARBA00004651"/>
    </source>
</evidence>
<keyword evidence="10" id="KW-0406">Ion transport</keyword>
<keyword evidence="9 13" id="KW-1133">Transmembrane helix</keyword>
<feature type="transmembrane region" description="Helical" evidence="13">
    <location>
        <begin position="92"/>
        <end position="114"/>
    </location>
</feature>
<dbReference type="GO" id="GO:0005886">
    <property type="term" value="C:plasma membrane"/>
    <property type="evidence" value="ECO:0007669"/>
    <property type="project" value="UniProtKB-SubCell"/>
</dbReference>
<evidence type="ECO:0000256" key="8">
    <source>
        <dbReference type="ARBA" id="ARBA00022692"/>
    </source>
</evidence>
<feature type="transmembrane region" description="Helical" evidence="13">
    <location>
        <begin position="318"/>
        <end position="343"/>
    </location>
</feature>
<dbReference type="RefSeq" id="WP_090092890.1">
    <property type="nucleotide sequence ID" value="NZ_FOMG01000023.1"/>
</dbReference>
<evidence type="ECO:0000256" key="11">
    <source>
        <dbReference type="ARBA" id="ARBA00023136"/>
    </source>
</evidence>
<feature type="transmembrane region" description="Helical" evidence="13">
    <location>
        <begin position="43"/>
        <end position="72"/>
    </location>
</feature>
<dbReference type="InterPro" id="IPR050222">
    <property type="entry name" value="MATE_MdtK"/>
</dbReference>
<organism evidence="14 15">
    <name type="scientific">Clostridium uliginosum</name>
    <dbReference type="NCBI Taxonomy" id="119641"/>
    <lineage>
        <taxon>Bacteria</taxon>
        <taxon>Bacillati</taxon>
        <taxon>Bacillota</taxon>
        <taxon>Clostridia</taxon>
        <taxon>Eubacteriales</taxon>
        <taxon>Clostridiaceae</taxon>
        <taxon>Clostridium</taxon>
    </lineage>
</organism>
<dbReference type="GO" id="GO:0006811">
    <property type="term" value="P:monoatomic ion transport"/>
    <property type="evidence" value="ECO:0007669"/>
    <property type="project" value="UniProtKB-KW"/>
</dbReference>
<dbReference type="InterPro" id="IPR002528">
    <property type="entry name" value="MATE_fam"/>
</dbReference>
<proteinExistence type="inferred from homology"/>
<dbReference type="PANTHER" id="PTHR43298">
    <property type="entry name" value="MULTIDRUG RESISTANCE PROTEIN NORM-RELATED"/>
    <property type="match status" value="1"/>
</dbReference>
<keyword evidence="6" id="KW-0050">Antiport</keyword>